<dbReference type="CDD" id="cd02440">
    <property type="entry name" value="AdoMet_MTases"/>
    <property type="match status" value="1"/>
</dbReference>
<gene>
    <name evidence="2" type="ORF">FD47_GL000618</name>
</gene>
<evidence type="ECO:0000313" key="3">
    <source>
        <dbReference type="Proteomes" id="UP000051010"/>
    </source>
</evidence>
<evidence type="ECO:0000259" key="1">
    <source>
        <dbReference type="Pfam" id="PF08241"/>
    </source>
</evidence>
<dbReference type="RefSeq" id="WP_054733708.1">
    <property type="nucleotide sequence ID" value="NZ_AZFZ01000015.1"/>
</dbReference>
<organism evidence="2 3">
    <name type="scientific">Lentilactobacillus parafarraginis DSM 18390 = JCM 14109</name>
    <dbReference type="NCBI Taxonomy" id="1423786"/>
    <lineage>
        <taxon>Bacteria</taxon>
        <taxon>Bacillati</taxon>
        <taxon>Bacillota</taxon>
        <taxon>Bacilli</taxon>
        <taxon>Lactobacillales</taxon>
        <taxon>Lactobacillaceae</taxon>
        <taxon>Lentilactobacillus</taxon>
    </lineage>
</organism>
<dbReference type="SUPFAM" id="SSF53335">
    <property type="entry name" value="S-adenosyl-L-methionine-dependent methyltransferases"/>
    <property type="match status" value="1"/>
</dbReference>
<dbReference type="PANTHER" id="PTHR43861:SF1">
    <property type="entry name" value="TRANS-ACONITATE 2-METHYLTRANSFERASE"/>
    <property type="match status" value="1"/>
</dbReference>
<keyword evidence="2" id="KW-0808">Transferase</keyword>
<dbReference type="InterPro" id="IPR013216">
    <property type="entry name" value="Methyltransf_11"/>
</dbReference>
<evidence type="ECO:0000313" key="2">
    <source>
        <dbReference type="EMBL" id="KRM44355.1"/>
    </source>
</evidence>
<proteinExistence type="predicted"/>
<dbReference type="Pfam" id="PF08241">
    <property type="entry name" value="Methyltransf_11"/>
    <property type="match status" value="1"/>
</dbReference>
<comment type="caution">
    <text evidence="2">The sequence shown here is derived from an EMBL/GenBank/DDBJ whole genome shotgun (WGS) entry which is preliminary data.</text>
</comment>
<dbReference type="Proteomes" id="UP000051010">
    <property type="component" value="Unassembled WGS sequence"/>
</dbReference>
<name>A0A0R1YZX2_9LACO</name>
<keyword evidence="2" id="KW-0489">Methyltransferase</keyword>
<dbReference type="GO" id="GO:0008757">
    <property type="term" value="F:S-adenosylmethionine-dependent methyltransferase activity"/>
    <property type="evidence" value="ECO:0007669"/>
    <property type="project" value="InterPro"/>
</dbReference>
<dbReference type="PATRIC" id="fig|1423786.4.peg.649"/>
<dbReference type="PANTHER" id="PTHR43861">
    <property type="entry name" value="TRANS-ACONITATE 2-METHYLTRANSFERASE-RELATED"/>
    <property type="match status" value="1"/>
</dbReference>
<dbReference type="AlphaFoldDB" id="A0A0R1YZX2"/>
<protein>
    <submittedName>
        <fullName evidence="2">Methyltransferase domain protein</fullName>
    </submittedName>
</protein>
<feature type="domain" description="Methyltransferase type 11" evidence="1">
    <location>
        <begin position="34"/>
        <end position="125"/>
    </location>
</feature>
<dbReference type="EMBL" id="AZFZ01000015">
    <property type="protein sequence ID" value="KRM44355.1"/>
    <property type="molecule type" value="Genomic_DNA"/>
</dbReference>
<dbReference type="InterPro" id="IPR029063">
    <property type="entry name" value="SAM-dependent_MTases_sf"/>
</dbReference>
<dbReference type="GO" id="GO:0032259">
    <property type="term" value="P:methylation"/>
    <property type="evidence" value="ECO:0007669"/>
    <property type="project" value="UniProtKB-KW"/>
</dbReference>
<sequence length="249" mass="28414">MDWNAKQYDHQHDFVFKYGSALLGYLPRSASTVLDIGCGTGELTHQIQQLGHRVTGIDQSAAMIHQATYQFPEVNFQQGDILHMPIAPASYDVIFSNAVFHWIADQQHLTRILELALKPGGRLICEFGAQGNIKAISDAFGTELAAIGKRYRSPFYFPSVPEYTQLLKTRHFIIVKAREYPRPTVLKGGWQGLRNWIRQFFAADLAELPNADEILDNMEARLKPILWRGDHWEADYRRIQVIAQKQSAF</sequence>
<dbReference type="Gene3D" id="3.40.50.150">
    <property type="entry name" value="Vaccinia Virus protein VP39"/>
    <property type="match status" value="1"/>
</dbReference>
<accession>A0A0R1YZX2</accession>
<reference evidence="2 3" key="1">
    <citation type="journal article" date="2015" name="Genome Announc.">
        <title>Expanding the biotechnology potential of lactobacilli through comparative genomics of 213 strains and associated genera.</title>
        <authorList>
            <person name="Sun Z."/>
            <person name="Harris H.M."/>
            <person name="McCann A."/>
            <person name="Guo C."/>
            <person name="Argimon S."/>
            <person name="Zhang W."/>
            <person name="Yang X."/>
            <person name="Jeffery I.B."/>
            <person name="Cooney J.C."/>
            <person name="Kagawa T.F."/>
            <person name="Liu W."/>
            <person name="Song Y."/>
            <person name="Salvetti E."/>
            <person name="Wrobel A."/>
            <person name="Rasinkangas P."/>
            <person name="Parkhill J."/>
            <person name="Rea M.C."/>
            <person name="O'Sullivan O."/>
            <person name="Ritari J."/>
            <person name="Douillard F.P."/>
            <person name="Paul Ross R."/>
            <person name="Yang R."/>
            <person name="Briner A.E."/>
            <person name="Felis G.E."/>
            <person name="de Vos W.M."/>
            <person name="Barrangou R."/>
            <person name="Klaenhammer T.R."/>
            <person name="Caufield P.W."/>
            <person name="Cui Y."/>
            <person name="Zhang H."/>
            <person name="O'Toole P.W."/>
        </authorList>
    </citation>
    <scope>NUCLEOTIDE SEQUENCE [LARGE SCALE GENOMIC DNA]</scope>
    <source>
        <strain evidence="2 3">DSM 18390</strain>
    </source>
</reference>